<proteinExistence type="predicted"/>
<evidence type="ECO:0000313" key="1">
    <source>
        <dbReference type="EMBL" id="KAF9643730.1"/>
    </source>
</evidence>
<reference evidence="1" key="2">
    <citation type="journal article" date="2020" name="Nat. Commun.">
        <title>Large-scale genome sequencing of mycorrhizal fungi provides insights into the early evolution of symbiotic traits.</title>
        <authorList>
            <person name="Miyauchi S."/>
            <person name="Kiss E."/>
            <person name="Kuo A."/>
            <person name="Drula E."/>
            <person name="Kohler A."/>
            <person name="Sanchez-Garcia M."/>
            <person name="Morin E."/>
            <person name="Andreopoulos B."/>
            <person name="Barry K.W."/>
            <person name="Bonito G."/>
            <person name="Buee M."/>
            <person name="Carver A."/>
            <person name="Chen C."/>
            <person name="Cichocki N."/>
            <person name="Clum A."/>
            <person name="Culley D."/>
            <person name="Crous P.W."/>
            <person name="Fauchery L."/>
            <person name="Girlanda M."/>
            <person name="Hayes R.D."/>
            <person name="Keri Z."/>
            <person name="LaButti K."/>
            <person name="Lipzen A."/>
            <person name="Lombard V."/>
            <person name="Magnuson J."/>
            <person name="Maillard F."/>
            <person name="Murat C."/>
            <person name="Nolan M."/>
            <person name="Ohm R.A."/>
            <person name="Pangilinan J."/>
            <person name="Pereira M.F."/>
            <person name="Perotto S."/>
            <person name="Peter M."/>
            <person name="Pfister S."/>
            <person name="Riley R."/>
            <person name="Sitrit Y."/>
            <person name="Stielow J.B."/>
            <person name="Szollosi G."/>
            <person name="Zifcakova L."/>
            <person name="Stursova M."/>
            <person name="Spatafora J.W."/>
            <person name="Tedersoo L."/>
            <person name="Vaario L.M."/>
            <person name="Yamada A."/>
            <person name="Yan M."/>
            <person name="Wang P."/>
            <person name="Xu J."/>
            <person name="Bruns T."/>
            <person name="Baldrian P."/>
            <person name="Vilgalys R."/>
            <person name="Dunand C."/>
            <person name="Henrissat B."/>
            <person name="Grigoriev I.V."/>
            <person name="Hibbett D."/>
            <person name="Nagy L.G."/>
            <person name="Martin F.M."/>
        </authorList>
    </citation>
    <scope>NUCLEOTIDE SEQUENCE</scope>
    <source>
        <strain evidence="1">P2</strain>
    </source>
</reference>
<name>A0ACB6Z1X1_THEGA</name>
<keyword evidence="2" id="KW-1185">Reference proteome</keyword>
<accession>A0ACB6Z1X1</accession>
<reference evidence="1" key="1">
    <citation type="submission" date="2019-10" db="EMBL/GenBank/DDBJ databases">
        <authorList>
            <consortium name="DOE Joint Genome Institute"/>
            <person name="Kuo A."/>
            <person name="Miyauchi S."/>
            <person name="Kiss E."/>
            <person name="Drula E."/>
            <person name="Kohler A."/>
            <person name="Sanchez-Garcia M."/>
            <person name="Andreopoulos B."/>
            <person name="Barry K.W."/>
            <person name="Bonito G."/>
            <person name="Buee M."/>
            <person name="Carver A."/>
            <person name="Chen C."/>
            <person name="Cichocki N."/>
            <person name="Clum A."/>
            <person name="Culley D."/>
            <person name="Crous P.W."/>
            <person name="Fauchery L."/>
            <person name="Girlanda M."/>
            <person name="Hayes R."/>
            <person name="Keri Z."/>
            <person name="Labutti K."/>
            <person name="Lipzen A."/>
            <person name="Lombard V."/>
            <person name="Magnuson J."/>
            <person name="Maillard F."/>
            <person name="Morin E."/>
            <person name="Murat C."/>
            <person name="Nolan M."/>
            <person name="Ohm R."/>
            <person name="Pangilinan J."/>
            <person name="Pereira M."/>
            <person name="Perotto S."/>
            <person name="Peter M."/>
            <person name="Riley R."/>
            <person name="Sitrit Y."/>
            <person name="Stielow B."/>
            <person name="Szollosi G."/>
            <person name="Zifcakova L."/>
            <person name="Stursova M."/>
            <person name="Spatafora J.W."/>
            <person name="Tedersoo L."/>
            <person name="Vaario L.-M."/>
            <person name="Yamada A."/>
            <person name="Yan M."/>
            <person name="Wang P."/>
            <person name="Xu J."/>
            <person name="Bruns T."/>
            <person name="Baldrian P."/>
            <person name="Vilgalys R."/>
            <person name="Henrissat B."/>
            <person name="Grigoriev I.V."/>
            <person name="Hibbett D."/>
            <person name="Nagy L.G."/>
            <person name="Martin F.M."/>
        </authorList>
    </citation>
    <scope>NUCLEOTIDE SEQUENCE</scope>
    <source>
        <strain evidence="1">P2</strain>
    </source>
</reference>
<dbReference type="EMBL" id="MU118192">
    <property type="protein sequence ID" value="KAF9643730.1"/>
    <property type="molecule type" value="Genomic_DNA"/>
</dbReference>
<protein>
    <submittedName>
        <fullName evidence="1">Uncharacterized protein</fullName>
    </submittedName>
</protein>
<gene>
    <name evidence="1" type="ORF">BDM02DRAFT_3191287</name>
</gene>
<evidence type="ECO:0000313" key="2">
    <source>
        <dbReference type="Proteomes" id="UP000886501"/>
    </source>
</evidence>
<sequence length="1248" mass="139952">MSGILRKRPPSSGGMQTIPSSSKKQRFIDAFKTLLDIVKESTDAFPPLKSCLGGISALIKHYEEYNDVKGKLDDLIPWLEKLLVTLVKVNPSDDCDEAERRSQLAKSLEDIGTQALALPEKGKVSQFFDKTKDSGEVIMLRVEKLRQAIVIYQVIQLTVSFRPSSFKFETKLVAGRFKASFDVLLKLHQTSPIKNKIGSVRARLDRLGAEGDVARNTDEFERRESLYEALEGIKDKLLLLSERSGTTEHAEKKGEMIAVCDLADDLRDAIVEYQFSQQKSISGNTDAAELSMLNSCRHAEGVEYRRGDRRGCLKGTRNGLAGTGKSTIARTIAERIFTDGQLGASFFCSRDFEDRRNLKLIFPTIAVQLACNYAEFRSIFVPLVQSDPEIVRESLYNQMDKLIVRPLKESDVSTVTIDTLDECKDEEPASAILPVLGQFVRQIPKVKFFVTGRPEPRIREGFRLPLLAEATDVFVLHDVEASFVNNDIRLFFRHGFPALARRRQELDDWPTEKQLDLLCERAEGLFVYAAATIKFIDHRNNDPKEQLDHLLRSPESSTREGKTRLKENPTLDSLYMSILQEAFGGDDPEDDHKTRFVLGAVILAANPLSPSTIATLLGFGTKNVFLRLSSIHSLLVLQEDIDHPVRLFHKSFPHFIVDETRCTNKRFHVSPPNHHPELLAGCLKLMNETLEKNMCNLPDTITNREVKDLHERAKRDLNSALRYACKSWHKHLIDERTVHTPAITSALHRFLEKKFLFWLEALSVLGAAREAVNALEVSAKWLEASPTLDLVNDCFRFVMGFFDAISTSPPHTYHSTLPLRPRRSIVRRLYEPHACLLTRIVRGLPDSFITISQSELGTMIEILDAVTLERVTTLDSPAFRTPWLVFSPNTRLLTQHSLHPSKCITWDLQTGSLVSVTTPDKVKHLISHLSATYSTCGTMLATFCCIDRTPTMSIYNILFGTHIYSRSVDGWPLDEIWTHGECLRFATMESGSITTWEVGFASSHMPTRVESLPVPDDFDSSQEYQFHPTSSQFAFTTKGSVLVWDAHESKFLLESMDVNGRTIASISSSPDGRIFACGTENLGIYLWKESPTGYTLHRKFISNTRASRPLISPNGGSSIAVGDKTINLWHITDSITFLSDTSTPTFRKSKKVFIPGLSPGKALAVVTWMEDEAVVVLDLNSGIPRLTIDADMKVYTVGMAGSAIVIVGEEKIVTWNLPAGNDVIDPGRTSTTVFGPRRSTIRSFLLSH</sequence>
<comment type="caution">
    <text evidence="1">The sequence shown here is derived from an EMBL/GenBank/DDBJ whole genome shotgun (WGS) entry which is preliminary data.</text>
</comment>
<organism evidence="1 2">
    <name type="scientific">Thelephora ganbajun</name>
    <name type="common">Ganba fungus</name>
    <dbReference type="NCBI Taxonomy" id="370292"/>
    <lineage>
        <taxon>Eukaryota</taxon>
        <taxon>Fungi</taxon>
        <taxon>Dikarya</taxon>
        <taxon>Basidiomycota</taxon>
        <taxon>Agaricomycotina</taxon>
        <taxon>Agaricomycetes</taxon>
        <taxon>Thelephorales</taxon>
        <taxon>Thelephoraceae</taxon>
        <taxon>Thelephora</taxon>
    </lineage>
</organism>
<dbReference type="Proteomes" id="UP000886501">
    <property type="component" value="Unassembled WGS sequence"/>
</dbReference>